<dbReference type="Proteomes" id="UP001283361">
    <property type="component" value="Unassembled WGS sequence"/>
</dbReference>
<evidence type="ECO:0000313" key="2">
    <source>
        <dbReference type="EMBL" id="KAK3782772.1"/>
    </source>
</evidence>
<sequence>MGRSLYIIIALSLVICCHGLDLTLEGDIPTLPGKRRSCGVLKCAETINASIFSSPFNDNDGSSVVLDSITGMSVFRIDSTISKLDDKNKRKNFIGSVTSQTPTLTQVANGRKVDGLLKAERATVRVELYKQKDCQADFICQVRGSDNKGREVVTSTTLVQHPGQKGNQLNNGIVVPGIQQLVSQSLESLGKKIESLEDRIGQLHKEVTNSVGLLKKELNDNIALLQKDFNDRTDSFERRLDTKLDFFENRVEEKINNINNLNKLDSKVSTELA</sequence>
<reference evidence="2" key="1">
    <citation type="journal article" date="2023" name="G3 (Bethesda)">
        <title>A reference genome for the long-term kleptoplast-retaining sea slug Elysia crispata morphotype clarki.</title>
        <authorList>
            <person name="Eastman K.E."/>
            <person name="Pendleton A.L."/>
            <person name="Shaikh M.A."/>
            <person name="Suttiyut T."/>
            <person name="Ogas R."/>
            <person name="Tomko P."/>
            <person name="Gavelis G."/>
            <person name="Widhalm J.R."/>
            <person name="Wisecaver J.H."/>
        </authorList>
    </citation>
    <scope>NUCLEOTIDE SEQUENCE</scope>
    <source>
        <strain evidence="2">ECLA1</strain>
    </source>
</reference>
<keyword evidence="3" id="KW-1185">Reference proteome</keyword>
<dbReference type="EMBL" id="JAWDGP010002489">
    <property type="protein sequence ID" value="KAK3782772.1"/>
    <property type="molecule type" value="Genomic_DNA"/>
</dbReference>
<feature type="chain" id="PRO_5042222774" evidence="1">
    <location>
        <begin position="20"/>
        <end position="273"/>
    </location>
</feature>
<feature type="signal peptide" evidence="1">
    <location>
        <begin position="1"/>
        <end position="19"/>
    </location>
</feature>
<organism evidence="2 3">
    <name type="scientific">Elysia crispata</name>
    <name type="common">lettuce slug</name>
    <dbReference type="NCBI Taxonomy" id="231223"/>
    <lineage>
        <taxon>Eukaryota</taxon>
        <taxon>Metazoa</taxon>
        <taxon>Spiralia</taxon>
        <taxon>Lophotrochozoa</taxon>
        <taxon>Mollusca</taxon>
        <taxon>Gastropoda</taxon>
        <taxon>Heterobranchia</taxon>
        <taxon>Euthyneura</taxon>
        <taxon>Panpulmonata</taxon>
        <taxon>Sacoglossa</taxon>
        <taxon>Placobranchoidea</taxon>
        <taxon>Plakobranchidae</taxon>
        <taxon>Elysia</taxon>
    </lineage>
</organism>
<evidence type="ECO:0000256" key="1">
    <source>
        <dbReference type="SAM" id="SignalP"/>
    </source>
</evidence>
<protein>
    <submittedName>
        <fullName evidence="2">Uncharacterized protein</fullName>
    </submittedName>
</protein>
<evidence type="ECO:0000313" key="3">
    <source>
        <dbReference type="Proteomes" id="UP001283361"/>
    </source>
</evidence>
<dbReference type="AlphaFoldDB" id="A0AAE1A9T7"/>
<keyword evidence="1" id="KW-0732">Signal</keyword>
<proteinExistence type="predicted"/>
<accession>A0AAE1A9T7</accession>
<name>A0AAE1A9T7_9GAST</name>
<gene>
    <name evidence="2" type="ORF">RRG08_037769</name>
</gene>
<comment type="caution">
    <text evidence="2">The sequence shown here is derived from an EMBL/GenBank/DDBJ whole genome shotgun (WGS) entry which is preliminary data.</text>
</comment>